<dbReference type="SUPFAM" id="SSF49723">
    <property type="entry name" value="Lipase/lipooxygenase domain (PLAT/LH2 domain)"/>
    <property type="match status" value="1"/>
</dbReference>
<dbReference type="InterPro" id="IPR051223">
    <property type="entry name" value="Polycystin"/>
</dbReference>
<dbReference type="AlphaFoldDB" id="A0A820E1E3"/>
<reference evidence="4" key="1">
    <citation type="submission" date="2021-02" db="EMBL/GenBank/DDBJ databases">
        <authorList>
            <person name="Nowell W R."/>
        </authorList>
    </citation>
    <scope>NUCLEOTIDE SEQUENCE</scope>
</reference>
<dbReference type="PANTHER" id="PTHR10877">
    <property type="entry name" value="POLYCYSTIN FAMILY MEMBER"/>
    <property type="match status" value="1"/>
</dbReference>
<dbReference type="Gene3D" id="2.60.60.20">
    <property type="entry name" value="PLAT/LH2 domain"/>
    <property type="match status" value="1"/>
</dbReference>
<comment type="caution">
    <text evidence="4">The sequence shown here is derived from an EMBL/GenBank/DDBJ whole genome shotgun (WGS) entry which is preliminary data.</text>
</comment>
<comment type="caution">
    <text evidence="1">Lacks conserved residue(s) required for the propagation of feature annotation.</text>
</comment>
<evidence type="ECO:0000313" key="4">
    <source>
        <dbReference type="EMBL" id="CAF4239978.1"/>
    </source>
</evidence>
<feature type="transmembrane region" description="Helical" evidence="2">
    <location>
        <begin position="245"/>
        <end position="266"/>
    </location>
</feature>
<feature type="domain" description="PLAT" evidence="3">
    <location>
        <begin position="33"/>
        <end position="152"/>
    </location>
</feature>
<dbReference type="SMART" id="SM00308">
    <property type="entry name" value="LH2"/>
    <property type="match status" value="1"/>
</dbReference>
<evidence type="ECO:0000256" key="2">
    <source>
        <dbReference type="SAM" id="Phobius"/>
    </source>
</evidence>
<sequence>YIILTIYARYKDKKDLEKLGVTPLPDNHQSDEYVYEIIVFTGQRKDAGTNSNVHFVIHGDESETHVRTLADPHRKILQRGGVDAFIMSVPKTLGFLNCIRIWHDNTGEGSSSSWFLKYIIIRDLQTMEKFHFISQRWFAVEKDDGKIERILPTASEIEKHEFSYLLTKRTYHSISDSHLWFSIFSRPPSNRFTRVQRCTCCFTLFYLSMFLNIMYYDLSNQAKNNNSTNSASLSVGSLQINSQQIIIGIIVDFFTFVPSLLIVQLFRRLRSRQKQLSPLRQALYKIKPHLQSQKKNNRKSSLTFPWWCIFIAYGLCIIFVGLSILFIIARGIEF</sequence>
<feature type="non-terminal residue" evidence="4">
    <location>
        <position position="1"/>
    </location>
</feature>
<feature type="transmembrane region" description="Helical" evidence="2">
    <location>
        <begin position="304"/>
        <end position="329"/>
    </location>
</feature>
<dbReference type="GO" id="GO:0050982">
    <property type="term" value="P:detection of mechanical stimulus"/>
    <property type="evidence" value="ECO:0007669"/>
    <property type="project" value="TreeGrafter"/>
</dbReference>
<evidence type="ECO:0000313" key="5">
    <source>
        <dbReference type="Proteomes" id="UP000663881"/>
    </source>
</evidence>
<dbReference type="GO" id="GO:0005262">
    <property type="term" value="F:calcium channel activity"/>
    <property type="evidence" value="ECO:0007669"/>
    <property type="project" value="TreeGrafter"/>
</dbReference>
<feature type="transmembrane region" description="Helical" evidence="2">
    <location>
        <begin position="195"/>
        <end position="216"/>
    </location>
</feature>
<proteinExistence type="predicted"/>
<protein>
    <recommendedName>
        <fullName evidence="3">PLAT domain-containing protein</fullName>
    </recommendedName>
</protein>
<dbReference type="EMBL" id="CAJOAY010011619">
    <property type="protein sequence ID" value="CAF4239978.1"/>
    <property type="molecule type" value="Genomic_DNA"/>
</dbReference>
<keyword evidence="2" id="KW-0472">Membrane</keyword>
<dbReference type="Proteomes" id="UP000663881">
    <property type="component" value="Unassembled WGS sequence"/>
</dbReference>
<dbReference type="FunFam" id="2.60.60.20:FF:000022">
    <property type="entry name" value="Uncharacterized protein"/>
    <property type="match status" value="1"/>
</dbReference>
<keyword evidence="2" id="KW-0812">Transmembrane</keyword>
<name>A0A820E1E3_9BILA</name>
<dbReference type="InterPro" id="IPR036392">
    <property type="entry name" value="PLAT/LH2_dom_sf"/>
</dbReference>
<dbReference type="PANTHER" id="PTHR10877:SF150">
    <property type="entry name" value="REJ DOMAIN-CONTAINING PROTEIN"/>
    <property type="match status" value="1"/>
</dbReference>
<dbReference type="GO" id="GO:0016020">
    <property type="term" value="C:membrane"/>
    <property type="evidence" value="ECO:0007669"/>
    <property type="project" value="TreeGrafter"/>
</dbReference>
<evidence type="ECO:0000259" key="3">
    <source>
        <dbReference type="PROSITE" id="PS50095"/>
    </source>
</evidence>
<organism evidence="4 5">
    <name type="scientific">Adineta steineri</name>
    <dbReference type="NCBI Taxonomy" id="433720"/>
    <lineage>
        <taxon>Eukaryota</taxon>
        <taxon>Metazoa</taxon>
        <taxon>Spiralia</taxon>
        <taxon>Gnathifera</taxon>
        <taxon>Rotifera</taxon>
        <taxon>Eurotatoria</taxon>
        <taxon>Bdelloidea</taxon>
        <taxon>Adinetida</taxon>
        <taxon>Adinetidae</taxon>
        <taxon>Adineta</taxon>
    </lineage>
</organism>
<dbReference type="PROSITE" id="PS50095">
    <property type="entry name" value="PLAT"/>
    <property type="match status" value="1"/>
</dbReference>
<dbReference type="Pfam" id="PF01477">
    <property type="entry name" value="PLAT"/>
    <property type="match status" value="1"/>
</dbReference>
<evidence type="ECO:0000256" key="1">
    <source>
        <dbReference type="PROSITE-ProRule" id="PRU00152"/>
    </source>
</evidence>
<accession>A0A820E1E3</accession>
<keyword evidence="2" id="KW-1133">Transmembrane helix</keyword>
<gene>
    <name evidence="4" type="ORF">OKA104_LOCUS43025</name>
</gene>
<dbReference type="InterPro" id="IPR001024">
    <property type="entry name" value="PLAT/LH2_dom"/>
</dbReference>
<feature type="non-terminal residue" evidence="4">
    <location>
        <position position="334"/>
    </location>
</feature>